<comment type="caution">
    <text evidence="2">The sequence shown here is derived from an EMBL/GenBank/DDBJ whole genome shotgun (WGS) entry which is preliminary data.</text>
</comment>
<dbReference type="Proteomes" id="UP000799444">
    <property type="component" value="Unassembled WGS sequence"/>
</dbReference>
<accession>A0A9P4V5P6</accession>
<dbReference type="PANTHER" id="PTHR42111:SF1">
    <property type="entry name" value="YALI0D23727P"/>
    <property type="match status" value="1"/>
</dbReference>
<evidence type="ECO:0000313" key="2">
    <source>
        <dbReference type="EMBL" id="KAF2737458.1"/>
    </source>
</evidence>
<feature type="region of interest" description="Disordered" evidence="1">
    <location>
        <begin position="247"/>
        <end position="339"/>
    </location>
</feature>
<proteinExistence type="predicted"/>
<evidence type="ECO:0000313" key="3">
    <source>
        <dbReference type="Proteomes" id="UP000799444"/>
    </source>
</evidence>
<feature type="region of interest" description="Disordered" evidence="1">
    <location>
        <begin position="200"/>
        <end position="224"/>
    </location>
</feature>
<keyword evidence="3" id="KW-1185">Reference proteome</keyword>
<feature type="compositionally biased region" description="Low complexity" evidence="1">
    <location>
        <begin position="91"/>
        <end position="102"/>
    </location>
</feature>
<organism evidence="2 3">
    <name type="scientific">Polyplosphaeria fusca</name>
    <dbReference type="NCBI Taxonomy" id="682080"/>
    <lineage>
        <taxon>Eukaryota</taxon>
        <taxon>Fungi</taxon>
        <taxon>Dikarya</taxon>
        <taxon>Ascomycota</taxon>
        <taxon>Pezizomycotina</taxon>
        <taxon>Dothideomycetes</taxon>
        <taxon>Pleosporomycetidae</taxon>
        <taxon>Pleosporales</taxon>
        <taxon>Tetraplosphaeriaceae</taxon>
        <taxon>Polyplosphaeria</taxon>
    </lineage>
</organism>
<feature type="compositionally biased region" description="Polar residues" evidence="1">
    <location>
        <begin position="270"/>
        <end position="281"/>
    </location>
</feature>
<dbReference type="AlphaFoldDB" id="A0A9P4V5P6"/>
<evidence type="ECO:0000256" key="1">
    <source>
        <dbReference type="SAM" id="MobiDB-lite"/>
    </source>
</evidence>
<dbReference type="PANTHER" id="PTHR42111">
    <property type="entry name" value="YALI0D23727P"/>
    <property type="match status" value="1"/>
</dbReference>
<dbReference type="EMBL" id="ML996116">
    <property type="protein sequence ID" value="KAF2737458.1"/>
    <property type="molecule type" value="Genomic_DNA"/>
</dbReference>
<feature type="compositionally biased region" description="Basic and acidic residues" evidence="1">
    <location>
        <begin position="48"/>
        <end position="60"/>
    </location>
</feature>
<name>A0A9P4V5P6_9PLEO</name>
<dbReference type="OrthoDB" id="5364312at2759"/>
<gene>
    <name evidence="2" type="ORF">EJ04DRAFT_510325</name>
</gene>
<feature type="compositionally biased region" description="Low complexity" evidence="1">
    <location>
        <begin position="110"/>
        <end position="121"/>
    </location>
</feature>
<protein>
    <submittedName>
        <fullName evidence="2">Uncharacterized protein</fullName>
    </submittedName>
</protein>
<sequence>MSATDTDTKQPPTLDPSPQLSETPAQQDSGDQSSLLEKSKRKLLGLGKKKDNGSEKDKQGLNKRTMSPTSNPNLSASPPLSPPPERERGPSPRSSPRMYPVSPHRRGNRSSSPAMHSPASSQIFERNVQESVGELSPEIPQHIQIEDHIPPVLEASSLAITDNHLNPDEVQVIMHAAHQPAAAAVTGGMTDSVYSPSIDDMSGREVPLAPPEPEDSNPNYGSLDTGDVRRLSFISFHDVVAGEHVDTSRDPLHSMSLSTGARSPSPVLSPASSHGISSGATSEKGVPLSPTAAGGGELQIETLRQTLRKSGSGDLSGARSQPLSAVSLEDSAQDIPPFK</sequence>
<feature type="compositionally biased region" description="Low complexity" evidence="1">
    <location>
        <begin position="67"/>
        <end position="78"/>
    </location>
</feature>
<feature type="region of interest" description="Disordered" evidence="1">
    <location>
        <begin position="1"/>
        <end position="134"/>
    </location>
</feature>
<reference evidence="2" key="1">
    <citation type="journal article" date="2020" name="Stud. Mycol.">
        <title>101 Dothideomycetes genomes: a test case for predicting lifestyles and emergence of pathogens.</title>
        <authorList>
            <person name="Haridas S."/>
            <person name="Albert R."/>
            <person name="Binder M."/>
            <person name="Bloem J."/>
            <person name="Labutti K."/>
            <person name="Salamov A."/>
            <person name="Andreopoulos B."/>
            <person name="Baker S."/>
            <person name="Barry K."/>
            <person name="Bills G."/>
            <person name="Bluhm B."/>
            <person name="Cannon C."/>
            <person name="Castanera R."/>
            <person name="Culley D."/>
            <person name="Daum C."/>
            <person name="Ezra D."/>
            <person name="Gonzalez J."/>
            <person name="Henrissat B."/>
            <person name="Kuo A."/>
            <person name="Liang C."/>
            <person name="Lipzen A."/>
            <person name="Lutzoni F."/>
            <person name="Magnuson J."/>
            <person name="Mondo S."/>
            <person name="Nolan M."/>
            <person name="Ohm R."/>
            <person name="Pangilinan J."/>
            <person name="Park H.-J."/>
            <person name="Ramirez L."/>
            <person name="Alfaro M."/>
            <person name="Sun H."/>
            <person name="Tritt A."/>
            <person name="Yoshinaga Y."/>
            <person name="Zwiers L.-H."/>
            <person name="Turgeon B."/>
            <person name="Goodwin S."/>
            <person name="Spatafora J."/>
            <person name="Crous P."/>
            <person name="Grigoriev I."/>
        </authorList>
    </citation>
    <scope>NUCLEOTIDE SEQUENCE</scope>
    <source>
        <strain evidence="2">CBS 125425</strain>
    </source>
</reference>
<feature type="compositionally biased region" description="Polar residues" evidence="1">
    <location>
        <begin position="1"/>
        <end position="32"/>
    </location>
</feature>